<evidence type="ECO:0000259" key="5">
    <source>
        <dbReference type="PROSITE" id="PS51935"/>
    </source>
</evidence>
<keyword evidence="4" id="KW-0788">Thiol protease</keyword>
<dbReference type="InterPro" id="IPR038765">
    <property type="entry name" value="Papain-like_cys_pep_sf"/>
</dbReference>
<dbReference type="PANTHER" id="PTHR47053">
    <property type="entry name" value="MUREIN DD-ENDOPEPTIDASE MEPH-RELATED"/>
    <property type="match status" value="1"/>
</dbReference>
<dbReference type="RefSeq" id="WP_377131621.1">
    <property type="nucleotide sequence ID" value="NZ_JBHSYQ010000015.1"/>
</dbReference>
<feature type="non-terminal residue" evidence="6">
    <location>
        <position position="193"/>
    </location>
</feature>
<accession>A0ABW2DQP0</accession>
<evidence type="ECO:0000256" key="4">
    <source>
        <dbReference type="ARBA" id="ARBA00022807"/>
    </source>
</evidence>
<keyword evidence="2" id="KW-0645">Protease</keyword>
<dbReference type="InterPro" id="IPR000064">
    <property type="entry name" value="NLP_P60_dom"/>
</dbReference>
<comment type="similarity">
    <text evidence="1">Belongs to the peptidase C40 family.</text>
</comment>
<comment type="caution">
    <text evidence="6">The sequence shown here is derived from an EMBL/GenBank/DDBJ whole genome shotgun (WGS) entry which is preliminary data.</text>
</comment>
<evidence type="ECO:0000256" key="1">
    <source>
        <dbReference type="ARBA" id="ARBA00007074"/>
    </source>
</evidence>
<dbReference type="Proteomes" id="UP001596405">
    <property type="component" value="Unassembled WGS sequence"/>
</dbReference>
<dbReference type="EMBL" id="JBHSYQ010000015">
    <property type="protein sequence ID" value="MFC6999390.1"/>
    <property type="molecule type" value="Genomic_DNA"/>
</dbReference>
<sequence>MKNVWIGFGVVLLCMVLYKATFGSEESFSQNTQTSTLTRNNYILTADSVVSETLDAEEDSSPAQLDVLEGNYNGKADSLVAYALQRYGTQYVYGGASEEGFDCSGFTTYVYSRFGIDIPHGSTLQSEVGQKVALSAAKKGDLLIFTGTNPNDRTPGHVGIVINNPPKGIQFVHSSSNGGVKVSEVKGTLYEKR</sequence>
<dbReference type="SUPFAM" id="SSF54001">
    <property type="entry name" value="Cysteine proteinases"/>
    <property type="match status" value="1"/>
</dbReference>
<proteinExistence type="inferred from homology"/>
<evidence type="ECO:0000313" key="7">
    <source>
        <dbReference type="Proteomes" id="UP001596405"/>
    </source>
</evidence>
<keyword evidence="3" id="KW-0378">Hydrolase</keyword>
<name>A0ABW2DQP0_9BACT</name>
<dbReference type="PROSITE" id="PS51935">
    <property type="entry name" value="NLPC_P60"/>
    <property type="match status" value="1"/>
</dbReference>
<protein>
    <submittedName>
        <fullName evidence="6">C40 family peptidase</fullName>
    </submittedName>
</protein>
<keyword evidence="7" id="KW-1185">Reference proteome</keyword>
<dbReference type="Pfam" id="PF00877">
    <property type="entry name" value="NLPC_P60"/>
    <property type="match status" value="1"/>
</dbReference>
<dbReference type="PANTHER" id="PTHR47053:SF1">
    <property type="entry name" value="MUREIN DD-ENDOPEPTIDASE MEPH-RELATED"/>
    <property type="match status" value="1"/>
</dbReference>
<evidence type="ECO:0000256" key="3">
    <source>
        <dbReference type="ARBA" id="ARBA00022801"/>
    </source>
</evidence>
<organism evidence="6 7">
    <name type="scientific">Rufibacter roseus</name>
    <dbReference type="NCBI Taxonomy" id="1567108"/>
    <lineage>
        <taxon>Bacteria</taxon>
        <taxon>Pseudomonadati</taxon>
        <taxon>Bacteroidota</taxon>
        <taxon>Cytophagia</taxon>
        <taxon>Cytophagales</taxon>
        <taxon>Hymenobacteraceae</taxon>
        <taxon>Rufibacter</taxon>
    </lineage>
</organism>
<gene>
    <name evidence="6" type="ORF">ACFQHR_17270</name>
</gene>
<evidence type="ECO:0000313" key="6">
    <source>
        <dbReference type="EMBL" id="MFC6999390.1"/>
    </source>
</evidence>
<dbReference type="InterPro" id="IPR051202">
    <property type="entry name" value="Peptidase_C40"/>
</dbReference>
<reference evidence="7" key="1">
    <citation type="journal article" date="2019" name="Int. J. Syst. Evol. Microbiol.">
        <title>The Global Catalogue of Microorganisms (GCM) 10K type strain sequencing project: providing services to taxonomists for standard genome sequencing and annotation.</title>
        <authorList>
            <consortium name="The Broad Institute Genomics Platform"/>
            <consortium name="The Broad Institute Genome Sequencing Center for Infectious Disease"/>
            <person name="Wu L."/>
            <person name="Ma J."/>
        </authorList>
    </citation>
    <scope>NUCLEOTIDE SEQUENCE [LARGE SCALE GENOMIC DNA]</scope>
    <source>
        <strain evidence="7">CGMCC 4.7393</strain>
    </source>
</reference>
<evidence type="ECO:0000256" key="2">
    <source>
        <dbReference type="ARBA" id="ARBA00022670"/>
    </source>
</evidence>
<feature type="domain" description="NlpC/P60" evidence="5">
    <location>
        <begin position="73"/>
        <end position="193"/>
    </location>
</feature>
<dbReference type="Gene3D" id="3.90.1720.10">
    <property type="entry name" value="endopeptidase domain like (from Nostoc punctiforme)"/>
    <property type="match status" value="1"/>
</dbReference>